<dbReference type="InterPro" id="IPR015078">
    <property type="entry name" value="DP-EP"/>
</dbReference>
<dbReference type="STRING" id="1799789.AX660_09405"/>
<reference evidence="2" key="1">
    <citation type="submission" date="2016-02" db="EMBL/GenBank/DDBJ databases">
        <authorList>
            <person name="Schultz-Johansen M."/>
            <person name="Glaring M.A."/>
            <person name="Bech P.K."/>
            <person name="Stougaard P."/>
        </authorList>
    </citation>
    <scope>NUCLEOTIDE SEQUENCE [LARGE SCALE GENOMIC DNA]</scope>
    <source>
        <strain evidence="2">S66</strain>
    </source>
</reference>
<dbReference type="Gene3D" id="2.60.40.420">
    <property type="entry name" value="Cupredoxins - blue copper proteins"/>
    <property type="match status" value="1"/>
</dbReference>
<accession>A0A136A4P8</accession>
<evidence type="ECO:0000313" key="1">
    <source>
        <dbReference type="EMBL" id="KXI30194.1"/>
    </source>
</evidence>
<gene>
    <name evidence="1" type="ORF">AX660_09405</name>
</gene>
<dbReference type="InterPro" id="IPR008972">
    <property type="entry name" value="Cupredoxin"/>
</dbReference>
<organism evidence="1 2">
    <name type="scientific">Paraglaciecola hydrolytica</name>
    <dbReference type="NCBI Taxonomy" id="1799789"/>
    <lineage>
        <taxon>Bacteria</taxon>
        <taxon>Pseudomonadati</taxon>
        <taxon>Pseudomonadota</taxon>
        <taxon>Gammaproteobacteria</taxon>
        <taxon>Alteromonadales</taxon>
        <taxon>Alteromonadaceae</taxon>
        <taxon>Paraglaciecola</taxon>
    </lineage>
</organism>
<dbReference type="OrthoDB" id="6388199at2"/>
<keyword evidence="2" id="KW-1185">Reference proteome</keyword>
<protein>
    <submittedName>
        <fullName evidence="1">Uncharacterized protein</fullName>
    </submittedName>
</protein>
<sequence>MSINVSVTVNISNGEASFSYAPDGPYNVTETTDLVFTLSGCVPDLTFKDPLISYVPVDASRDITPVLSHGNQTLTLSDTDADSETIGVQLVVQDTYGNTYASPDPKIINKGPK</sequence>
<evidence type="ECO:0000313" key="2">
    <source>
        <dbReference type="Proteomes" id="UP000070299"/>
    </source>
</evidence>
<dbReference type="EMBL" id="LSNE01000003">
    <property type="protein sequence ID" value="KXI30194.1"/>
    <property type="molecule type" value="Genomic_DNA"/>
</dbReference>
<comment type="caution">
    <text evidence="1">The sequence shown here is derived from an EMBL/GenBank/DDBJ whole genome shotgun (WGS) entry which is preliminary data.</text>
</comment>
<dbReference type="RefSeq" id="WP_068374153.1">
    <property type="nucleotide sequence ID" value="NZ_LSNE01000003.1"/>
</dbReference>
<name>A0A136A4P8_9ALTE</name>
<dbReference type="Proteomes" id="UP000070299">
    <property type="component" value="Unassembled WGS sequence"/>
</dbReference>
<dbReference type="AlphaFoldDB" id="A0A136A4P8"/>
<dbReference type="Pfam" id="PF08985">
    <property type="entry name" value="DP-EP"/>
    <property type="match status" value="1"/>
</dbReference>
<proteinExistence type="predicted"/>
<dbReference type="SUPFAM" id="SSF49503">
    <property type="entry name" value="Cupredoxins"/>
    <property type="match status" value="1"/>
</dbReference>